<reference evidence="1 2" key="1">
    <citation type="journal article" date="2013" name="Front. Plant Sci.">
        <title>The Reference Genome of the Halophytic Plant Eutrema salsugineum.</title>
        <authorList>
            <person name="Yang R."/>
            <person name="Jarvis D.E."/>
            <person name="Chen H."/>
            <person name="Beilstein M.A."/>
            <person name="Grimwood J."/>
            <person name="Jenkins J."/>
            <person name="Shu S."/>
            <person name="Prochnik S."/>
            <person name="Xin M."/>
            <person name="Ma C."/>
            <person name="Schmutz J."/>
            <person name="Wing R.A."/>
            <person name="Mitchell-Olds T."/>
            <person name="Schumaker K.S."/>
            <person name="Wang X."/>
        </authorList>
    </citation>
    <scope>NUCLEOTIDE SEQUENCE [LARGE SCALE GENOMIC DNA]</scope>
</reference>
<protein>
    <submittedName>
        <fullName evidence="1">Uncharacterized protein</fullName>
    </submittedName>
</protein>
<gene>
    <name evidence="1" type="ORF">EUTSA_v10029462mg</name>
</gene>
<dbReference type="EMBL" id="KI517537">
    <property type="protein sequence ID" value="ESQ38749.1"/>
    <property type="molecule type" value="Genomic_DNA"/>
</dbReference>
<accession>V4L520</accession>
<dbReference type="KEGG" id="eus:EUTSA_v10029462mg"/>
<dbReference type="Proteomes" id="UP000030689">
    <property type="component" value="Unassembled WGS sequence"/>
</dbReference>
<evidence type="ECO:0000313" key="1">
    <source>
        <dbReference type="EMBL" id="ESQ38749.1"/>
    </source>
</evidence>
<proteinExistence type="predicted"/>
<organism evidence="1 2">
    <name type="scientific">Eutrema salsugineum</name>
    <name type="common">Saltwater cress</name>
    <name type="synonym">Sisymbrium salsugineum</name>
    <dbReference type="NCBI Taxonomy" id="72664"/>
    <lineage>
        <taxon>Eukaryota</taxon>
        <taxon>Viridiplantae</taxon>
        <taxon>Streptophyta</taxon>
        <taxon>Embryophyta</taxon>
        <taxon>Tracheophyta</taxon>
        <taxon>Spermatophyta</taxon>
        <taxon>Magnoliopsida</taxon>
        <taxon>eudicotyledons</taxon>
        <taxon>Gunneridae</taxon>
        <taxon>Pentapetalae</taxon>
        <taxon>rosids</taxon>
        <taxon>malvids</taxon>
        <taxon>Brassicales</taxon>
        <taxon>Brassicaceae</taxon>
        <taxon>Eutremeae</taxon>
        <taxon>Eutrema</taxon>
    </lineage>
</organism>
<keyword evidence="2" id="KW-1185">Reference proteome</keyword>
<sequence>MRPQRNYWGDSRYDSSTHGSVAQEELNYLETYPLGGFWLIRWLFLVVCCVGLDLKTEEPYSFGKRIKLSKARGN</sequence>
<dbReference type="Gramene" id="ESQ38749">
    <property type="protein sequence ID" value="ESQ38749"/>
    <property type="gene ID" value="EUTSA_v10029462mg"/>
</dbReference>
<dbReference type="AlphaFoldDB" id="V4L520"/>
<name>V4L520_EUTSA</name>
<evidence type="ECO:0000313" key="2">
    <source>
        <dbReference type="Proteomes" id="UP000030689"/>
    </source>
</evidence>